<evidence type="ECO:0000313" key="2">
    <source>
        <dbReference type="EMBL" id="EKC42694.1"/>
    </source>
</evidence>
<name>K1RG16_MAGGI</name>
<dbReference type="AlphaFoldDB" id="K1RG16"/>
<accession>K1RG16</accession>
<gene>
    <name evidence="2" type="ORF">CGI_10023916</name>
</gene>
<proteinExistence type="predicted"/>
<feature type="compositionally biased region" description="Basic and acidic residues" evidence="1">
    <location>
        <begin position="89"/>
        <end position="100"/>
    </location>
</feature>
<feature type="region of interest" description="Disordered" evidence="1">
    <location>
        <begin position="60"/>
        <end position="100"/>
    </location>
</feature>
<dbReference type="EMBL" id="JH818634">
    <property type="protein sequence ID" value="EKC42694.1"/>
    <property type="molecule type" value="Genomic_DNA"/>
</dbReference>
<sequence length="100" mass="11660">MQELEWPLGNNKKISEKKKEEWKTFSQVDVTEDEQETLDFDILDGTWNDTLFEGICGEEEKVNGKVSEDSSDNMQRRPLEAEIIEEDEAVNHDPTEDVQR</sequence>
<evidence type="ECO:0000256" key="1">
    <source>
        <dbReference type="SAM" id="MobiDB-lite"/>
    </source>
</evidence>
<organism evidence="2">
    <name type="scientific">Magallana gigas</name>
    <name type="common">Pacific oyster</name>
    <name type="synonym">Crassostrea gigas</name>
    <dbReference type="NCBI Taxonomy" id="29159"/>
    <lineage>
        <taxon>Eukaryota</taxon>
        <taxon>Metazoa</taxon>
        <taxon>Spiralia</taxon>
        <taxon>Lophotrochozoa</taxon>
        <taxon>Mollusca</taxon>
        <taxon>Bivalvia</taxon>
        <taxon>Autobranchia</taxon>
        <taxon>Pteriomorphia</taxon>
        <taxon>Ostreida</taxon>
        <taxon>Ostreoidea</taxon>
        <taxon>Ostreidae</taxon>
        <taxon>Magallana</taxon>
    </lineage>
</organism>
<feature type="compositionally biased region" description="Basic and acidic residues" evidence="1">
    <location>
        <begin position="60"/>
        <end position="80"/>
    </location>
</feature>
<dbReference type="HOGENOM" id="CLU_2308742_0_0_1"/>
<protein>
    <submittedName>
        <fullName evidence="2">Uncharacterized protein</fullName>
    </submittedName>
</protein>
<reference evidence="2" key="1">
    <citation type="journal article" date="2012" name="Nature">
        <title>The oyster genome reveals stress adaptation and complexity of shell formation.</title>
        <authorList>
            <person name="Zhang G."/>
            <person name="Fang X."/>
            <person name="Guo X."/>
            <person name="Li L."/>
            <person name="Luo R."/>
            <person name="Xu F."/>
            <person name="Yang P."/>
            <person name="Zhang L."/>
            <person name="Wang X."/>
            <person name="Qi H."/>
            <person name="Xiong Z."/>
            <person name="Que H."/>
            <person name="Xie Y."/>
            <person name="Holland P.W."/>
            <person name="Paps J."/>
            <person name="Zhu Y."/>
            <person name="Wu F."/>
            <person name="Chen Y."/>
            <person name="Wang J."/>
            <person name="Peng C."/>
            <person name="Meng J."/>
            <person name="Yang L."/>
            <person name="Liu J."/>
            <person name="Wen B."/>
            <person name="Zhang N."/>
            <person name="Huang Z."/>
            <person name="Zhu Q."/>
            <person name="Feng Y."/>
            <person name="Mount A."/>
            <person name="Hedgecock D."/>
            <person name="Xu Z."/>
            <person name="Liu Y."/>
            <person name="Domazet-Loso T."/>
            <person name="Du Y."/>
            <person name="Sun X."/>
            <person name="Zhang S."/>
            <person name="Liu B."/>
            <person name="Cheng P."/>
            <person name="Jiang X."/>
            <person name="Li J."/>
            <person name="Fan D."/>
            <person name="Wang W."/>
            <person name="Fu W."/>
            <person name="Wang T."/>
            <person name="Wang B."/>
            <person name="Zhang J."/>
            <person name="Peng Z."/>
            <person name="Li Y."/>
            <person name="Li N."/>
            <person name="Wang J."/>
            <person name="Chen M."/>
            <person name="He Y."/>
            <person name="Tan F."/>
            <person name="Song X."/>
            <person name="Zheng Q."/>
            <person name="Huang R."/>
            <person name="Yang H."/>
            <person name="Du X."/>
            <person name="Chen L."/>
            <person name="Yang M."/>
            <person name="Gaffney P.M."/>
            <person name="Wang S."/>
            <person name="Luo L."/>
            <person name="She Z."/>
            <person name="Ming Y."/>
            <person name="Huang W."/>
            <person name="Zhang S."/>
            <person name="Huang B."/>
            <person name="Zhang Y."/>
            <person name="Qu T."/>
            <person name="Ni P."/>
            <person name="Miao G."/>
            <person name="Wang J."/>
            <person name="Wang Q."/>
            <person name="Steinberg C.E."/>
            <person name="Wang H."/>
            <person name="Li N."/>
            <person name="Qian L."/>
            <person name="Zhang G."/>
            <person name="Li Y."/>
            <person name="Yang H."/>
            <person name="Liu X."/>
            <person name="Wang J."/>
            <person name="Yin Y."/>
            <person name="Wang J."/>
        </authorList>
    </citation>
    <scope>NUCLEOTIDE SEQUENCE [LARGE SCALE GENOMIC DNA]</scope>
    <source>
        <strain evidence="2">05x7-T-G4-1.051#20</strain>
    </source>
</reference>
<dbReference type="InParanoid" id="K1RG16"/>